<protein>
    <recommendedName>
        <fullName evidence="2">D-alanine--D-alanine ligase N-terminal domain-containing protein</fullName>
    </recommendedName>
</protein>
<dbReference type="Gene3D" id="3.40.50.20">
    <property type="match status" value="1"/>
</dbReference>
<dbReference type="Proteomes" id="UP001321475">
    <property type="component" value="Chromosome"/>
</dbReference>
<gene>
    <name evidence="3" type="ORF">GCM10025865_23930</name>
</gene>
<dbReference type="Pfam" id="PF01820">
    <property type="entry name" value="Dala_Dala_lig_N"/>
    <property type="match status" value="1"/>
</dbReference>
<feature type="compositionally biased region" description="Low complexity" evidence="1">
    <location>
        <begin position="108"/>
        <end position="119"/>
    </location>
</feature>
<accession>A0ABN6XE03</accession>
<dbReference type="EMBL" id="AP027729">
    <property type="protein sequence ID" value="BDZ43094.1"/>
    <property type="molecule type" value="Genomic_DNA"/>
</dbReference>
<proteinExistence type="predicted"/>
<feature type="region of interest" description="Disordered" evidence="1">
    <location>
        <begin position="108"/>
        <end position="127"/>
    </location>
</feature>
<feature type="domain" description="D-alanine--D-alanine ligase N-terminal" evidence="2">
    <location>
        <begin position="1"/>
        <end position="96"/>
    </location>
</feature>
<evidence type="ECO:0000313" key="4">
    <source>
        <dbReference type="Proteomes" id="UP001321475"/>
    </source>
</evidence>
<keyword evidence="4" id="KW-1185">Reference proteome</keyword>
<reference evidence="4" key="1">
    <citation type="journal article" date="2019" name="Int. J. Syst. Evol. Microbiol.">
        <title>The Global Catalogue of Microorganisms (GCM) 10K type strain sequencing project: providing services to taxonomists for standard genome sequencing and annotation.</title>
        <authorList>
            <consortium name="The Broad Institute Genomics Platform"/>
            <consortium name="The Broad Institute Genome Sequencing Center for Infectious Disease"/>
            <person name="Wu L."/>
            <person name="Ma J."/>
        </authorList>
    </citation>
    <scope>NUCLEOTIDE SEQUENCE [LARGE SCALE GENOMIC DNA]</scope>
    <source>
        <strain evidence="4">NBRC 108565</strain>
    </source>
</reference>
<evidence type="ECO:0000259" key="2">
    <source>
        <dbReference type="Pfam" id="PF01820"/>
    </source>
</evidence>
<dbReference type="SUPFAM" id="SSF52440">
    <property type="entry name" value="PreATP-grasp domain"/>
    <property type="match status" value="1"/>
</dbReference>
<evidence type="ECO:0000256" key="1">
    <source>
        <dbReference type="SAM" id="MobiDB-lite"/>
    </source>
</evidence>
<dbReference type="InterPro" id="IPR011127">
    <property type="entry name" value="Dala_Dala_lig_N"/>
</dbReference>
<organism evidence="3 4">
    <name type="scientific">Paraoerskovia sediminicola</name>
    <dbReference type="NCBI Taxonomy" id="1138587"/>
    <lineage>
        <taxon>Bacteria</taxon>
        <taxon>Bacillati</taxon>
        <taxon>Actinomycetota</taxon>
        <taxon>Actinomycetes</taxon>
        <taxon>Micrococcales</taxon>
        <taxon>Cellulomonadaceae</taxon>
        <taxon>Paraoerskovia</taxon>
    </lineage>
</organism>
<sequence length="127" mass="13568">MTAAGVLRAIDRDRYDVLPVGITRDGRWVLAPDDPDRWSFGGEELPEVESLAGDVVLPLGAPSPAARVVEDGVLRDLGAIDVVFPCCTGRSGRTGHCRASSRWRTSTTSARACSPRRSAWTSTSPSS</sequence>
<evidence type="ECO:0000313" key="3">
    <source>
        <dbReference type="EMBL" id="BDZ43094.1"/>
    </source>
</evidence>
<name>A0ABN6XE03_9CELL</name>
<dbReference type="InterPro" id="IPR016185">
    <property type="entry name" value="PreATP-grasp_dom_sf"/>
</dbReference>